<evidence type="ECO:0000313" key="1">
    <source>
        <dbReference type="EnsemblMetazoa" id="ACOM026144-PA.1"/>
    </source>
</evidence>
<name>A0A8W7P775_ANOCL</name>
<dbReference type="EnsemblMetazoa" id="ACOM026144-RA">
    <property type="protein sequence ID" value="ACOM026144-PA.1"/>
    <property type="gene ID" value="ACOM026144"/>
</dbReference>
<reference evidence="1" key="1">
    <citation type="submission" date="2022-08" db="UniProtKB">
        <authorList>
            <consortium name="EnsemblMetazoa"/>
        </authorList>
    </citation>
    <scope>IDENTIFICATION</scope>
</reference>
<sequence>MMGLHGVQVVVCAIRWGSYSVDSAVLSPYDLQDLASPIRPAALNNERSFPHPRLYRTPDRAYLSAVLRQNARALGRYTVVGPWYGSILESPSHSQTGSIWTLNASVAVDAFRCAVLLPPPHTPVIITIFYRTTTTSWLLEFVMPDMPVLETFEKTSIPSSILESKGTRDRLAKTTVHRKYDCNLALFAEMVELQLAIQGHASTGLSPLLVWFR</sequence>
<protein>
    <submittedName>
        <fullName evidence="1">Uncharacterized protein</fullName>
    </submittedName>
</protein>
<dbReference type="AlphaFoldDB" id="A0A8W7P775"/>
<dbReference type="Proteomes" id="UP000075882">
    <property type="component" value="Unassembled WGS sequence"/>
</dbReference>
<proteinExistence type="predicted"/>
<accession>A0A8W7P775</accession>
<organism evidence="1">
    <name type="scientific">Anopheles coluzzii</name>
    <name type="common">African malaria mosquito</name>
    <dbReference type="NCBI Taxonomy" id="1518534"/>
    <lineage>
        <taxon>Eukaryota</taxon>
        <taxon>Metazoa</taxon>
        <taxon>Ecdysozoa</taxon>
        <taxon>Arthropoda</taxon>
        <taxon>Hexapoda</taxon>
        <taxon>Insecta</taxon>
        <taxon>Pterygota</taxon>
        <taxon>Neoptera</taxon>
        <taxon>Endopterygota</taxon>
        <taxon>Diptera</taxon>
        <taxon>Nematocera</taxon>
        <taxon>Culicoidea</taxon>
        <taxon>Culicidae</taxon>
        <taxon>Anophelinae</taxon>
        <taxon>Anopheles</taxon>
    </lineage>
</organism>